<proteinExistence type="predicted"/>
<reference evidence="2 3" key="1">
    <citation type="submission" date="2020-08" db="EMBL/GenBank/DDBJ databases">
        <title>Sequencing the genomes of 1000 actinobacteria strains.</title>
        <authorList>
            <person name="Klenk H.-P."/>
        </authorList>
    </citation>
    <scope>NUCLEOTIDE SEQUENCE [LARGE SCALE GENOMIC DNA]</scope>
    <source>
        <strain evidence="2 3">DSM 45486</strain>
    </source>
</reference>
<feature type="compositionally biased region" description="Basic and acidic residues" evidence="1">
    <location>
        <begin position="125"/>
        <end position="143"/>
    </location>
</feature>
<dbReference type="Proteomes" id="UP000552097">
    <property type="component" value="Unassembled WGS sequence"/>
</dbReference>
<sequence length="569" mass="61248">MSTTRWLGVPLGPEGPRWTTVAAERFVLVVVHTITAVNRFADILSVFDSDRRVQLVFTFPAASAVTADVEGYLAATGALVIPWDQAVSTKFHLALSVHNSGNLHEIDAPLIVLSHGMGYTKNSHRKPEAGSRKPEAGSRKPEAGSRSVYGLSREWLIHSGDVVPSAIVLSHEEQCARLGESVPEALSAAVVAGDPCFDRLVASEQRRSGYRRVLGAGDDTTVVVLTSTWGDRSLLGTMPDLPGHLLAELPVDRYVVAAVLHPNVWFAHGPHQIRLWLGDCLRAGLRLIPPAEGWQQALIASDVVIGDHGAVTGYGAALGRPTLLASFPVPEVAAGSAIDALGRTAARLDRRGPFEAQIRTALTDTATDRWSQVRDLTTSVPGRSADLLRRVFYDLMRLPEPSRTTLLPRYSVGGLVPEEEPVRAWWVAAEPRDVDEVVVTRWPADVLAREDQTPDAARHLVVAGGHPRRDLRGNAAIVVIDGEGDSAVEAVFDSRPSTVLVVAGDSIAHRDGTRLSVALADSSSPDGVIVCGSAIYGWLAAGRKWSELPETLTVRLGRQVFTACLTRPR</sequence>
<dbReference type="AlphaFoldDB" id="A0A7W9HUT3"/>
<feature type="region of interest" description="Disordered" evidence="1">
    <location>
        <begin position="121"/>
        <end position="145"/>
    </location>
</feature>
<organism evidence="2 3">
    <name type="scientific">Saccharothrix ecbatanensis</name>
    <dbReference type="NCBI Taxonomy" id="1105145"/>
    <lineage>
        <taxon>Bacteria</taxon>
        <taxon>Bacillati</taxon>
        <taxon>Actinomycetota</taxon>
        <taxon>Actinomycetes</taxon>
        <taxon>Pseudonocardiales</taxon>
        <taxon>Pseudonocardiaceae</taxon>
        <taxon>Saccharothrix</taxon>
    </lineage>
</organism>
<dbReference type="RefSeq" id="WP_184928754.1">
    <property type="nucleotide sequence ID" value="NZ_JACHMO010000001.1"/>
</dbReference>
<evidence type="ECO:0000256" key="1">
    <source>
        <dbReference type="SAM" id="MobiDB-lite"/>
    </source>
</evidence>
<protein>
    <submittedName>
        <fullName evidence="2">Uncharacterized protein</fullName>
    </submittedName>
</protein>
<comment type="caution">
    <text evidence="2">The sequence shown here is derived from an EMBL/GenBank/DDBJ whole genome shotgun (WGS) entry which is preliminary data.</text>
</comment>
<name>A0A7W9HUT3_9PSEU</name>
<keyword evidence="3" id="KW-1185">Reference proteome</keyword>
<gene>
    <name evidence="2" type="ORF">F4560_008690</name>
</gene>
<evidence type="ECO:0000313" key="2">
    <source>
        <dbReference type="EMBL" id="MBB5808922.1"/>
    </source>
</evidence>
<dbReference type="EMBL" id="JACHMO010000001">
    <property type="protein sequence ID" value="MBB5808922.1"/>
    <property type="molecule type" value="Genomic_DNA"/>
</dbReference>
<evidence type="ECO:0000313" key="3">
    <source>
        <dbReference type="Proteomes" id="UP000552097"/>
    </source>
</evidence>
<accession>A0A7W9HUT3</accession>